<dbReference type="RefSeq" id="WP_323446496.1">
    <property type="nucleotide sequence ID" value="NZ_BSBI01000003.1"/>
</dbReference>
<proteinExistence type="predicted"/>
<name>A0ABQ5NVM1_9ACTN</name>
<protein>
    <submittedName>
        <fullName evidence="1">Uncharacterized protein</fullName>
    </submittedName>
</protein>
<keyword evidence="2" id="KW-1185">Reference proteome</keyword>
<evidence type="ECO:0000313" key="1">
    <source>
        <dbReference type="EMBL" id="GLF94406.1"/>
    </source>
</evidence>
<reference evidence="1 2" key="1">
    <citation type="submission" date="2022-10" db="EMBL/GenBank/DDBJ databases">
        <title>Draft genome sequence of Streptomyces sp. YSPA8.</title>
        <authorList>
            <person name="Moriuchi R."/>
            <person name="Dohra H."/>
            <person name="Yamamura H."/>
            <person name="Kodani S."/>
        </authorList>
    </citation>
    <scope>NUCLEOTIDE SEQUENCE [LARGE SCALE GENOMIC DNA]</scope>
    <source>
        <strain evidence="1 2">YSPA8</strain>
    </source>
</reference>
<gene>
    <name evidence="1" type="ORF">SYYSPA8_08935</name>
</gene>
<comment type="caution">
    <text evidence="1">The sequence shown here is derived from an EMBL/GenBank/DDBJ whole genome shotgun (WGS) entry which is preliminary data.</text>
</comment>
<evidence type="ECO:0000313" key="2">
    <source>
        <dbReference type="Proteomes" id="UP001291653"/>
    </source>
</evidence>
<dbReference type="Proteomes" id="UP001291653">
    <property type="component" value="Unassembled WGS sequence"/>
</dbReference>
<sequence>MELTAVNALTIKRTDKVFVSNRTIGIRDMLALPNGGRTLFLDTGVVVRLAPLVTAYVVRAEDRPTARAPVRPIEARPPFVDCWVSP</sequence>
<dbReference type="EMBL" id="BSBI01000003">
    <property type="protein sequence ID" value="GLF94406.1"/>
    <property type="molecule type" value="Genomic_DNA"/>
</dbReference>
<accession>A0ABQ5NVM1</accession>
<organism evidence="1 2">
    <name type="scientific">Streptomyces yaizuensis</name>
    <dbReference type="NCBI Taxonomy" id="2989713"/>
    <lineage>
        <taxon>Bacteria</taxon>
        <taxon>Bacillati</taxon>
        <taxon>Actinomycetota</taxon>
        <taxon>Actinomycetes</taxon>
        <taxon>Kitasatosporales</taxon>
        <taxon>Streptomycetaceae</taxon>
        <taxon>Streptomyces</taxon>
    </lineage>
</organism>